<evidence type="ECO:0008006" key="4">
    <source>
        <dbReference type="Google" id="ProtNLM"/>
    </source>
</evidence>
<organism evidence="2 3">
    <name type="scientific">Vallitalea pronyensis</name>
    <dbReference type="NCBI Taxonomy" id="1348613"/>
    <lineage>
        <taxon>Bacteria</taxon>
        <taxon>Bacillati</taxon>
        <taxon>Bacillota</taxon>
        <taxon>Clostridia</taxon>
        <taxon>Lachnospirales</taxon>
        <taxon>Vallitaleaceae</taxon>
        <taxon>Vallitalea</taxon>
    </lineage>
</organism>
<dbReference type="InterPro" id="IPR014755">
    <property type="entry name" value="Cu-Rt/internalin_Ig-like"/>
</dbReference>
<reference evidence="2" key="1">
    <citation type="submission" date="2020-07" db="EMBL/GenBank/DDBJ databases">
        <title>Vallitalea pronyensis genome.</title>
        <authorList>
            <person name="Postec A."/>
        </authorList>
    </citation>
    <scope>NUCLEOTIDE SEQUENCE</scope>
    <source>
        <strain evidence="2">FatNI3</strain>
    </source>
</reference>
<dbReference type="KEGG" id="vpy:HZI73_02865"/>
<evidence type="ECO:0000313" key="2">
    <source>
        <dbReference type="EMBL" id="QUI21289.1"/>
    </source>
</evidence>
<dbReference type="RefSeq" id="WP_212696754.1">
    <property type="nucleotide sequence ID" value="NZ_CP058649.1"/>
</dbReference>
<dbReference type="Gene3D" id="2.60.40.1220">
    <property type="match status" value="1"/>
</dbReference>
<name>A0A8J8MGR0_9FIRM</name>
<accession>A0A8J8MGR0</accession>
<dbReference type="AlphaFoldDB" id="A0A8J8MGR0"/>
<sequence>MKKIIALSTLVMVVMIINSISIFANNNQDMPHVLMVWAPSNTSIEIVFSEEVTQESAENEDNYIINELYGPLDLIVVDAQLDESKTKVLLTTANQKVPMLYQVSVSNVYDMNGNVIKDQKIFTGRN</sequence>
<protein>
    <recommendedName>
        <fullName evidence="4">SbsA Ig-like domain-containing protein</fullName>
    </recommendedName>
</protein>
<keyword evidence="3" id="KW-1185">Reference proteome</keyword>
<evidence type="ECO:0000256" key="1">
    <source>
        <dbReference type="ARBA" id="ARBA00022729"/>
    </source>
</evidence>
<proteinExistence type="predicted"/>
<keyword evidence="1" id="KW-0732">Signal</keyword>
<gene>
    <name evidence="2" type="ORF">HZI73_02865</name>
</gene>
<dbReference type="Proteomes" id="UP000683246">
    <property type="component" value="Chromosome"/>
</dbReference>
<evidence type="ECO:0000313" key="3">
    <source>
        <dbReference type="Proteomes" id="UP000683246"/>
    </source>
</evidence>
<dbReference type="EMBL" id="CP058649">
    <property type="protein sequence ID" value="QUI21289.1"/>
    <property type="molecule type" value="Genomic_DNA"/>
</dbReference>